<dbReference type="EMBL" id="KB578664">
    <property type="protein sequence ID" value="EMP26523.1"/>
    <property type="molecule type" value="Genomic_DNA"/>
</dbReference>
<name>M7B336_CHEMY</name>
<gene>
    <name evidence="1" type="ORF">UY3_16395</name>
</gene>
<keyword evidence="2" id="KW-1185">Reference proteome</keyword>
<evidence type="ECO:0000313" key="2">
    <source>
        <dbReference type="Proteomes" id="UP000031443"/>
    </source>
</evidence>
<dbReference type="Proteomes" id="UP000031443">
    <property type="component" value="Unassembled WGS sequence"/>
</dbReference>
<dbReference type="AlphaFoldDB" id="M7B336"/>
<accession>M7B336</accession>
<reference evidence="2" key="1">
    <citation type="journal article" date="2013" name="Nat. Genet.">
        <title>The draft genomes of soft-shell turtle and green sea turtle yield insights into the development and evolution of the turtle-specific body plan.</title>
        <authorList>
            <person name="Wang Z."/>
            <person name="Pascual-Anaya J."/>
            <person name="Zadissa A."/>
            <person name="Li W."/>
            <person name="Niimura Y."/>
            <person name="Huang Z."/>
            <person name="Li C."/>
            <person name="White S."/>
            <person name="Xiong Z."/>
            <person name="Fang D."/>
            <person name="Wang B."/>
            <person name="Ming Y."/>
            <person name="Chen Y."/>
            <person name="Zheng Y."/>
            <person name="Kuraku S."/>
            <person name="Pignatelli M."/>
            <person name="Herrero J."/>
            <person name="Beal K."/>
            <person name="Nozawa M."/>
            <person name="Li Q."/>
            <person name="Wang J."/>
            <person name="Zhang H."/>
            <person name="Yu L."/>
            <person name="Shigenobu S."/>
            <person name="Wang J."/>
            <person name="Liu J."/>
            <person name="Flicek P."/>
            <person name="Searle S."/>
            <person name="Wang J."/>
            <person name="Kuratani S."/>
            <person name="Yin Y."/>
            <person name="Aken B."/>
            <person name="Zhang G."/>
            <person name="Irie N."/>
        </authorList>
    </citation>
    <scope>NUCLEOTIDE SEQUENCE [LARGE SCALE GENOMIC DNA]</scope>
</reference>
<proteinExistence type="predicted"/>
<evidence type="ECO:0000313" key="1">
    <source>
        <dbReference type="EMBL" id="EMP26523.1"/>
    </source>
</evidence>
<protein>
    <submittedName>
        <fullName evidence="1">Uncharacterized protein</fullName>
    </submittedName>
</protein>
<sequence>MHLFLETELYGSANRGSQWPRFAAPGQWELLEAAWAKGQIVDAAGKLTSLACQGLSLHKRRKKFGNHCCKSLEQKVSE</sequence>
<organism evidence="1 2">
    <name type="scientific">Chelonia mydas</name>
    <name type="common">Green sea-turtle</name>
    <name type="synonym">Chelonia agassizi</name>
    <dbReference type="NCBI Taxonomy" id="8469"/>
    <lineage>
        <taxon>Eukaryota</taxon>
        <taxon>Metazoa</taxon>
        <taxon>Chordata</taxon>
        <taxon>Craniata</taxon>
        <taxon>Vertebrata</taxon>
        <taxon>Euteleostomi</taxon>
        <taxon>Archelosauria</taxon>
        <taxon>Testudinata</taxon>
        <taxon>Testudines</taxon>
        <taxon>Cryptodira</taxon>
        <taxon>Durocryptodira</taxon>
        <taxon>Americhelydia</taxon>
        <taxon>Chelonioidea</taxon>
        <taxon>Cheloniidae</taxon>
        <taxon>Chelonia</taxon>
    </lineage>
</organism>